<organism evidence="3">
    <name type="scientific">Caenorhabditis remanei</name>
    <name type="common">Caenorhabditis vulgaris</name>
    <dbReference type="NCBI Taxonomy" id="31234"/>
    <lineage>
        <taxon>Eukaryota</taxon>
        <taxon>Metazoa</taxon>
        <taxon>Ecdysozoa</taxon>
        <taxon>Nematoda</taxon>
        <taxon>Chromadorea</taxon>
        <taxon>Rhabditida</taxon>
        <taxon>Rhabditina</taxon>
        <taxon>Rhabditomorpha</taxon>
        <taxon>Rhabditoidea</taxon>
        <taxon>Rhabditidae</taxon>
        <taxon>Peloderinae</taxon>
        <taxon>Caenorhabditis</taxon>
    </lineage>
</organism>
<sequence length="306" mass="35595">MSSPFPLLRLPRLVLFDVFKSLRIGEKIKLSLCSKRISTQIYNARLYSQKVIVDLDCLTHKIRVCSEDHRDAFKVFTYPDPYLESHNSDIQQLPIACRAVRHTSIYIGITFLSAIRHLLKMFQCKFSTSIRSYIGGSYQPTLPKLFDLQMEFKTLTIEFYEFKDLNFLWNKMFSKFGLVEDLSLSSSFYPDFRPVFTSWPQTINILNSDWFTVEHLLKCTCSRITLFNSTLGNKDLDVVLRKWKTGGFPNLKCMKISSQNITNKGTTILGMHLRELSKKVIQTDDETKKAIIKNGFSRIEVYVIQF</sequence>
<proteinExistence type="predicted"/>
<dbReference type="AlphaFoldDB" id="E3N3I2"/>
<accession>E3N3I2</accession>
<dbReference type="PROSITE" id="PS50181">
    <property type="entry name" value="FBOX"/>
    <property type="match status" value="1"/>
</dbReference>
<evidence type="ECO:0000259" key="1">
    <source>
        <dbReference type="PROSITE" id="PS50181"/>
    </source>
</evidence>
<dbReference type="Pfam" id="PF07735">
    <property type="entry name" value="FBA_2"/>
    <property type="match status" value="1"/>
</dbReference>
<evidence type="ECO:0000313" key="3">
    <source>
        <dbReference type="Proteomes" id="UP000008281"/>
    </source>
</evidence>
<reference evidence="2" key="1">
    <citation type="submission" date="2007-07" db="EMBL/GenBank/DDBJ databases">
        <title>PCAP assembly of the Caenorhabditis remanei genome.</title>
        <authorList>
            <consortium name="The Caenorhabditis remanei Sequencing Consortium"/>
            <person name="Wilson R.K."/>
        </authorList>
    </citation>
    <scope>NUCLEOTIDE SEQUENCE [LARGE SCALE GENOMIC DNA]</scope>
    <source>
        <strain evidence="2">PB4641</strain>
    </source>
</reference>
<gene>
    <name evidence="2" type="ORF">CRE_22040</name>
</gene>
<dbReference type="Proteomes" id="UP000008281">
    <property type="component" value="Unassembled WGS sequence"/>
</dbReference>
<keyword evidence="3" id="KW-1185">Reference proteome</keyword>
<dbReference type="PANTHER" id="PTHR21503:SF52">
    <property type="entry name" value="F-BOX DOMAIN-CONTAINING PROTEIN"/>
    <property type="match status" value="1"/>
</dbReference>
<dbReference type="OrthoDB" id="5908737at2759"/>
<evidence type="ECO:0000313" key="2">
    <source>
        <dbReference type="EMBL" id="EFO85032.1"/>
    </source>
</evidence>
<dbReference type="InParanoid" id="E3N3I2"/>
<protein>
    <recommendedName>
        <fullName evidence="1">F-box domain-containing protein</fullName>
    </recommendedName>
</protein>
<dbReference type="PANTHER" id="PTHR21503">
    <property type="entry name" value="F-BOX-CONTAINING HYPOTHETICAL PROTEIN C.ELEGANS"/>
    <property type="match status" value="1"/>
</dbReference>
<dbReference type="EMBL" id="DS268519">
    <property type="protein sequence ID" value="EFO85032.1"/>
    <property type="molecule type" value="Genomic_DNA"/>
</dbReference>
<name>E3N3I2_CAERE</name>
<dbReference type="HOGENOM" id="CLU_028840_6_0_1"/>
<dbReference type="InterPro" id="IPR001810">
    <property type="entry name" value="F-box_dom"/>
</dbReference>
<dbReference type="InterPro" id="IPR012885">
    <property type="entry name" value="F-box_Sdz-33"/>
</dbReference>
<feature type="domain" description="F-box" evidence="1">
    <location>
        <begin position="4"/>
        <end position="50"/>
    </location>
</feature>